<gene>
    <name evidence="2" type="ORF">M9458_009737</name>
</gene>
<organism evidence="2 3">
    <name type="scientific">Cirrhinus mrigala</name>
    <name type="common">Mrigala</name>
    <dbReference type="NCBI Taxonomy" id="683832"/>
    <lineage>
        <taxon>Eukaryota</taxon>
        <taxon>Metazoa</taxon>
        <taxon>Chordata</taxon>
        <taxon>Craniata</taxon>
        <taxon>Vertebrata</taxon>
        <taxon>Euteleostomi</taxon>
        <taxon>Actinopterygii</taxon>
        <taxon>Neopterygii</taxon>
        <taxon>Teleostei</taxon>
        <taxon>Ostariophysi</taxon>
        <taxon>Cypriniformes</taxon>
        <taxon>Cyprinidae</taxon>
        <taxon>Labeoninae</taxon>
        <taxon>Labeonini</taxon>
        <taxon>Cirrhinus</taxon>
    </lineage>
</organism>
<comment type="caution">
    <text evidence="2">The sequence shown here is derived from an EMBL/GenBank/DDBJ whole genome shotgun (WGS) entry which is preliminary data.</text>
</comment>
<evidence type="ECO:0000313" key="3">
    <source>
        <dbReference type="Proteomes" id="UP001529510"/>
    </source>
</evidence>
<dbReference type="Proteomes" id="UP001529510">
    <property type="component" value="Unassembled WGS sequence"/>
</dbReference>
<keyword evidence="3" id="KW-1185">Reference proteome</keyword>
<keyword evidence="1" id="KW-0812">Transmembrane</keyword>
<evidence type="ECO:0000313" key="2">
    <source>
        <dbReference type="EMBL" id="KAL0196165.1"/>
    </source>
</evidence>
<reference evidence="2 3" key="1">
    <citation type="submission" date="2024-05" db="EMBL/GenBank/DDBJ databases">
        <title>Genome sequencing and assembly of Indian major carp, Cirrhinus mrigala (Hamilton, 1822).</title>
        <authorList>
            <person name="Mohindra V."/>
            <person name="Chowdhury L.M."/>
            <person name="Lal K."/>
            <person name="Jena J.K."/>
        </authorList>
    </citation>
    <scope>NUCLEOTIDE SEQUENCE [LARGE SCALE GENOMIC DNA]</scope>
    <source>
        <strain evidence="2">CM1030</strain>
        <tissue evidence="2">Blood</tissue>
    </source>
</reference>
<accession>A0ABD0RDM3</accession>
<dbReference type="EMBL" id="JAMKFB020000004">
    <property type="protein sequence ID" value="KAL0196165.1"/>
    <property type="molecule type" value="Genomic_DNA"/>
</dbReference>
<sequence length="57" mass="6291">MNNGVTGNNTSQKHDANEDTIPDTLIAILASCGALVLILCCFAAYCTYHRRSYRKNQ</sequence>
<protein>
    <submittedName>
        <fullName evidence="2">Uncharacterized protein</fullName>
    </submittedName>
</protein>
<feature type="transmembrane region" description="Helical" evidence="1">
    <location>
        <begin position="25"/>
        <end position="48"/>
    </location>
</feature>
<keyword evidence="1" id="KW-1133">Transmembrane helix</keyword>
<proteinExistence type="predicted"/>
<evidence type="ECO:0000256" key="1">
    <source>
        <dbReference type="SAM" id="Phobius"/>
    </source>
</evidence>
<keyword evidence="1" id="KW-0472">Membrane</keyword>
<name>A0ABD0RDM3_CIRMR</name>
<dbReference type="AlphaFoldDB" id="A0ABD0RDM3"/>
<feature type="non-terminal residue" evidence="2">
    <location>
        <position position="57"/>
    </location>
</feature>